<dbReference type="PANTHER" id="PTHR13832:SF827">
    <property type="entry name" value="PROTEIN PHOSPHATASE 1L"/>
    <property type="match status" value="1"/>
</dbReference>
<dbReference type="PANTHER" id="PTHR13832">
    <property type="entry name" value="PROTEIN PHOSPHATASE 2C"/>
    <property type="match status" value="1"/>
</dbReference>
<reference evidence="2" key="1">
    <citation type="submission" date="2020-03" db="EMBL/GenBank/DDBJ databases">
        <title>Genome assembly of Azotobacter chroococcum W5.</title>
        <authorList>
            <person name="Kannepalli A."/>
        </authorList>
    </citation>
    <scope>NUCLEOTIDE SEQUENCE</scope>
    <source>
        <strain evidence="2">W5</strain>
    </source>
</reference>
<dbReference type="GO" id="GO:0004722">
    <property type="term" value="F:protein serine/threonine phosphatase activity"/>
    <property type="evidence" value="ECO:0007669"/>
    <property type="project" value="InterPro"/>
</dbReference>
<protein>
    <submittedName>
        <fullName evidence="2">Serine/threonine-protein phosphatase</fullName>
    </submittedName>
</protein>
<name>A0AA43Z564_9GAMM</name>
<dbReference type="InterPro" id="IPR001932">
    <property type="entry name" value="PPM-type_phosphatase-like_dom"/>
</dbReference>
<evidence type="ECO:0000313" key="3">
    <source>
        <dbReference type="Proteomes" id="UP000736384"/>
    </source>
</evidence>
<evidence type="ECO:0000313" key="2">
    <source>
        <dbReference type="EMBL" id="NHN77128.1"/>
    </source>
</evidence>
<accession>A0AA43Z564</accession>
<dbReference type="SMART" id="SM00332">
    <property type="entry name" value="PP2Cc"/>
    <property type="match status" value="1"/>
</dbReference>
<dbReference type="InterPro" id="IPR036457">
    <property type="entry name" value="PPM-type-like_dom_sf"/>
</dbReference>
<dbReference type="AlphaFoldDB" id="A0AA43Z564"/>
<dbReference type="EMBL" id="JAAPAP010000004">
    <property type="protein sequence ID" value="NHN77128.1"/>
    <property type="molecule type" value="Genomic_DNA"/>
</dbReference>
<sequence length="239" mass="25601">MTALASPWRSAARSETGKVRACNEDAVLERPGAGLWAVADGMGGHAGGALASRLIVDRLADLALEGDLPTRLAQTRQCLQQANRQLFLAASHAAGPTGSTLVALLAAGPRAVCLWAGDSRCYLWRGGRLYQLSRDHSLERQLIDRQGLRPQQAARHPDAQALTRAVGIDERLVLDSLELETLPGDRFLLCSDGLHRSLKPVDLGTALDLPLATLAIERLFAQALAGPARDNLSAVVIRR</sequence>
<dbReference type="Proteomes" id="UP000736384">
    <property type="component" value="Unassembled WGS sequence"/>
</dbReference>
<dbReference type="PROSITE" id="PS51746">
    <property type="entry name" value="PPM_2"/>
    <property type="match status" value="1"/>
</dbReference>
<comment type="caution">
    <text evidence="2">The sequence shown here is derived from an EMBL/GenBank/DDBJ whole genome shotgun (WGS) entry which is preliminary data.</text>
</comment>
<dbReference type="Pfam" id="PF13672">
    <property type="entry name" value="PP2C_2"/>
    <property type="match status" value="1"/>
</dbReference>
<gene>
    <name evidence="2" type="ORF">HA520_07450</name>
</gene>
<dbReference type="Gene3D" id="3.60.40.10">
    <property type="entry name" value="PPM-type phosphatase domain"/>
    <property type="match status" value="1"/>
</dbReference>
<dbReference type="RefSeq" id="WP_165892178.1">
    <property type="nucleotide sequence ID" value="NZ_JAAPAP010000004.1"/>
</dbReference>
<dbReference type="InterPro" id="IPR015655">
    <property type="entry name" value="PP2C"/>
</dbReference>
<dbReference type="CDD" id="cd00143">
    <property type="entry name" value="PP2Cc"/>
    <property type="match status" value="1"/>
</dbReference>
<dbReference type="SMART" id="SM00331">
    <property type="entry name" value="PP2C_SIG"/>
    <property type="match status" value="1"/>
</dbReference>
<proteinExistence type="predicted"/>
<evidence type="ECO:0000259" key="1">
    <source>
        <dbReference type="PROSITE" id="PS51746"/>
    </source>
</evidence>
<feature type="domain" description="PPM-type phosphatase" evidence="1">
    <location>
        <begin position="9"/>
        <end position="239"/>
    </location>
</feature>
<dbReference type="SUPFAM" id="SSF81606">
    <property type="entry name" value="PP2C-like"/>
    <property type="match status" value="1"/>
</dbReference>
<organism evidence="2 3">
    <name type="scientific">Azotobacter chroococcum</name>
    <dbReference type="NCBI Taxonomy" id="353"/>
    <lineage>
        <taxon>Bacteria</taxon>
        <taxon>Pseudomonadati</taxon>
        <taxon>Pseudomonadota</taxon>
        <taxon>Gammaproteobacteria</taxon>
        <taxon>Pseudomonadales</taxon>
        <taxon>Pseudomonadaceae</taxon>
        <taxon>Azotobacter</taxon>
    </lineage>
</organism>